<dbReference type="InterPro" id="IPR036047">
    <property type="entry name" value="F-box-like_dom_sf"/>
</dbReference>
<gene>
    <name evidence="1" type="ORF">EV420DRAFT_1647094</name>
</gene>
<name>A0AA39JUB2_ARMTA</name>
<organism evidence="1 2">
    <name type="scientific">Armillaria tabescens</name>
    <name type="common">Ringless honey mushroom</name>
    <name type="synonym">Agaricus tabescens</name>
    <dbReference type="NCBI Taxonomy" id="1929756"/>
    <lineage>
        <taxon>Eukaryota</taxon>
        <taxon>Fungi</taxon>
        <taxon>Dikarya</taxon>
        <taxon>Basidiomycota</taxon>
        <taxon>Agaricomycotina</taxon>
        <taxon>Agaricomycetes</taxon>
        <taxon>Agaricomycetidae</taxon>
        <taxon>Agaricales</taxon>
        <taxon>Marasmiineae</taxon>
        <taxon>Physalacriaceae</taxon>
        <taxon>Desarmillaria</taxon>
    </lineage>
</organism>
<dbReference type="EMBL" id="JAUEPS010000039">
    <property type="protein sequence ID" value="KAK0449061.1"/>
    <property type="molecule type" value="Genomic_DNA"/>
</dbReference>
<dbReference type="AlphaFoldDB" id="A0AA39JUB2"/>
<dbReference type="GeneID" id="85361551"/>
<comment type="caution">
    <text evidence="1">The sequence shown here is derived from an EMBL/GenBank/DDBJ whole genome shotgun (WGS) entry which is preliminary data.</text>
</comment>
<dbReference type="CDD" id="cd09917">
    <property type="entry name" value="F-box_SF"/>
    <property type="match status" value="1"/>
</dbReference>
<reference evidence="1" key="1">
    <citation type="submission" date="2023-06" db="EMBL/GenBank/DDBJ databases">
        <authorList>
            <consortium name="Lawrence Berkeley National Laboratory"/>
            <person name="Ahrendt S."/>
            <person name="Sahu N."/>
            <person name="Indic B."/>
            <person name="Wong-Bajracharya J."/>
            <person name="Merenyi Z."/>
            <person name="Ke H.-M."/>
            <person name="Monk M."/>
            <person name="Kocsube S."/>
            <person name="Drula E."/>
            <person name="Lipzen A."/>
            <person name="Balint B."/>
            <person name="Henrissat B."/>
            <person name="Andreopoulos B."/>
            <person name="Martin F.M."/>
            <person name="Harder C.B."/>
            <person name="Rigling D."/>
            <person name="Ford K.L."/>
            <person name="Foster G.D."/>
            <person name="Pangilinan J."/>
            <person name="Papanicolaou A."/>
            <person name="Barry K."/>
            <person name="LaButti K."/>
            <person name="Viragh M."/>
            <person name="Koriabine M."/>
            <person name="Yan M."/>
            <person name="Riley R."/>
            <person name="Champramary S."/>
            <person name="Plett K.L."/>
            <person name="Tsai I.J."/>
            <person name="Slot J."/>
            <person name="Sipos G."/>
            <person name="Plett J."/>
            <person name="Nagy L.G."/>
            <person name="Grigoriev I.V."/>
        </authorList>
    </citation>
    <scope>NUCLEOTIDE SEQUENCE</scope>
    <source>
        <strain evidence="1">CCBAS 213</strain>
    </source>
</reference>
<evidence type="ECO:0008006" key="3">
    <source>
        <dbReference type="Google" id="ProtNLM"/>
    </source>
</evidence>
<evidence type="ECO:0000313" key="2">
    <source>
        <dbReference type="Proteomes" id="UP001175211"/>
    </source>
</evidence>
<proteinExistence type="predicted"/>
<dbReference type="SUPFAM" id="SSF81383">
    <property type="entry name" value="F-box domain"/>
    <property type="match status" value="1"/>
</dbReference>
<sequence length="494" mass="55673">MATTAPSPAPATMSVLATETLIQIFEHLDCPCDLFHVVQTCTVFHDIAIWMLYRHIQYNNPESFNAHTAFWEHAHDGMYDVPRSVALDNVLKHSIQGVWRSDNYHEEDDEALQLQINVWVRLLSFTSLHTLSISHCLLPDSESFSYLLQGCQSLRKPSIEACVFQEEPLDFNGSYGIFPWLPLEELSLLGENTVYDRLWEEDTSRSDREAGSFLRLLTVRSIRTLTVDLNDRNCAFLANRTPHSGGISFGNLKTLRLRLINDTVVDPRMGNDIAAFLNTQCASVNALELLGFAELTSDDVRLRPGALSHLANYKGPAAIAPGIAATGCPLKHLGTNDPTLSISQASSVLGKVGSHRPQLMLLDITIQEWDTEILYAISHLFRRVREVKIKYHKGYPDESAILSMPSMFFSNMSNMTTLHIYNPQSIHSLISHRGYNALDVDFYHMSWPAELGPSASEEVLELMAGWIKACPTLTEVKWKNERLLSRKSTRKEDK</sequence>
<protein>
    <recommendedName>
        <fullName evidence="3">F-box domain-containing protein</fullName>
    </recommendedName>
</protein>
<accession>A0AA39JUB2</accession>
<dbReference type="RefSeq" id="XP_060326776.1">
    <property type="nucleotide sequence ID" value="XM_060478003.1"/>
</dbReference>
<evidence type="ECO:0000313" key="1">
    <source>
        <dbReference type="EMBL" id="KAK0449061.1"/>
    </source>
</evidence>
<keyword evidence="2" id="KW-1185">Reference proteome</keyword>
<dbReference type="Proteomes" id="UP001175211">
    <property type="component" value="Unassembled WGS sequence"/>
</dbReference>